<feature type="transmembrane region" description="Helical" evidence="7">
    <location>
        <begin position="146"/>
        <end position="167"/>
    </location>
</feature>
<feature type="domain" description="ABC transmembrane type-1" evidence="8">
    <location>
        <begin position="78"/>
        <end position="268"/>
    </location>
</feature>
<evidence type="ECO:0000256" key="5">
    <source>
        <dbReference type="ARBA" id="ARBA00022989"/>
    </source>
</evidence>
<evidence type="ECO:0000256" key="2">
    <source>
        <dbReference type="ARBA" id="ARBA00022448"/>
    </source>
</evidence>
<organism evidence="9 10">
    <name type="scientific">Nicoliella spurrieriana</name>
    <dbReference type="NCBI Taxonomy" id="2925830"/>
    <lineage>
        <taxon>Bacteria</taxon>
        <taxon>Bacillati</taxon>
        <taxon>Bacillota</taxon>
        <taxon>Bacilli</taxon>
        <taxon>Lactobacillales</taxon>
        <taxon>Lactobacillaceae</taxon>
        <taxon>Nicoliella</taxon>
    </lineage>
</organism>
<keyword evidence="9" id="KW-0614">Plasmid</keyword>
<reference evidence="9" key="1">
    <citation type="journal article" date="2022" name="Int. J. Syst. Evol. Microbiol.">
        <title>Apilactobacillus apisilvae sp. nov., Nicolia spurrieriana gen. nov. sp. nov., Bombilactobacillus folatiphilus sp. nov. and Bombilactobacillus thymidiniphilus sp. nov., four new lactic acid bacterial isolates from stingless bees Tetragonula carbonaria and Austroplebeia australis.</title>
        <authorList>
            <person name="Oliphant S.A."/>
            <person name="Watson-Haigh N.S."/>
            <person name="Sumby K.M."/>
            <person name="Gardner J."/>
            <person name="Groom S."/>
            <person name="Jiranek V."/>
        </authorList>
    </citation>
    <scope>NUCLEOTIDE SEQUENCE</scope>
    <source>
        <strain evidence="9">SGEP1_A5</strain>
    </source>
</reference>
<evidence type="ECO:0000256" key="4">
    <source>
        <dbReference type="ARBA" id="ARBA00022692"/>
    </source>
</evidence>
<feature type="transmembrane region" description="Helical" evidence="7">
    <location>
        <begin position="82"/>
        <end position="106"/>
    </location>
</feature>
<dbReference type="PROSITE" id="PS50928">
    <property type="entry name" value="ABC_TM1"/>
    <property type="match status" value="1"/>
</dbReference>
<dbReference type="GO" id="GO:0005886">
    <property type="term" value="C:plasma membrane"/>
    <property type="evidence" value="ECO:0007669"/>
    <property type="project" value="UniProtKB-SubCell"/>
</dbReference>
<comment type="similarity">
    <text evidence="7">Belongs to the binding-protein-dependent transport system permease family.</text>
</comment>
<dbReference type="Gene3D" id="1.10.3720.10">
    <property type="entry name" value="MetI-like"/>
    <property type="match status" value="1"/>
</dbReference>
<name>A0A976RQT1_9LACO</name>
<dbReference type="PANTHER" id="PTHR43744:SF8">
    <property type="entry name" value="SN-GLYCEROL-3-PHOSPHATE TRANSPORT SYSTEM PERMEASE PROTEIN UGPE"/>
    <property type="match status" value="1"/>
</dbReference>
<accession>A0A976RQT1</accession>
<feature type="transmembrane region" description="Helical" evidence="7">
    <location>
        <begin position="247"/>
        <end position="267"/>
    </location>
</feature>
<dbReference type="CDD" id="cd06261">
    <property type="entry name" value="TM_PBP2"/>
    <property type="match status" value="1"/>
</dbReference>
<keyword evidence="2 7" id="KW-0813">Transport</keyword>
<evidence type="ECO:0000256" key="1">
    <source>
        <dbReference type="ARBA" id="ARBA00004651"/>
    </source>
</evidence>
<dbReference type="KEGG" id="lbe:MOO44_00095"/>
<keyword evidence="5 7" id="KW-1133">Transmembrane helix</keyword>
<dbReference type="PANTHER" id="PTHR43744">
    <property type="entry name" value="ABC TRANSPORTER PERMEASE PROTEIN MG189-RELATED-RELATED"/>
    <property type="match status" value="1"/>
</dbReference>
<dbReference type="GO" id="GO:0055085">
    <property type="term" value="P:transmembrane transport"/>
    <property type="evidence" value="ECO:0007669"/>
    <property type="project" value="InterPro"/>
</dbReference>
<dbReference type="AlphaFoldDB" id="A0A976RQT1"/>
<feature type="transmembrane region" description="Helical" evidence="7">
    <location>
        <begin position="113"/>
        <end position="134"/>
    </location>
</feature>
<feature type="transmembrane region" description="Helical" evidence="7">
    <location>
        <begin position="20"/>
        <end position="42"/>
    </location>
</feature>
<dbReference type="EMBL" id="CP093360">
    <property type="protein sequence ID" value="UQS86079.1"/>
    <property type="molecule type" value="Genomic_DNA"/>
</dbReference>
<comment type="subcellular location">
    <subcellularLocation>
        <location evidence="1 7">Cell membrane</location>
        <topology evidence="1 7">Multi-pass membrane protein</topology>
    </subcellularLocation>
</comment>
<keyword evidence="6 7" id="KW-0472">Membrane</keyword>
<gene>
    <name evidence="9" type="ORF">MOO44_00095</name>
</gene>
<evidence type="ECO:0000259" key="8">
    <source>
        <dbReference type="PROSITE" id="PS50928"/>
    </source>
</evidence>
<evidence type="ECO:0000256" key="6">
    <source>
        <dbReference type="ARBA" id="ARBA00023136"/>
    </source>
</evidence>
<keyword evidence="3" id="KW-1003">Cell membrane</keyword>
<dbReference type="InterPro" id="IPR035906">
    <property type="entry name" value="MetI-like_sf"/>
</dbReference>
<keyword evidence="10" id="KW-1185">Reference proteome</keyword>
<dbReference type="InterPro" id="IPR000515">
    <property type="entry name" value="MetI-like"/>
</dbReference>
<evidence type="ECO:0000256" key="7">
    <source>
        <dbReference type="RuleBase" id="RU363032"/>
    </source>
</evidence>
<evidence type="ECO:0000313" key="10">
    <source>
        <dbReference type="Proteomes" id="UP000831181"/>
    </source>
</evidence>
<dbReference type="SUPFAM" id="SSF161098">
    <property type="entry name" value="MetI-like"/>
    <property type="match status" value="1"/>
</dbReference>
<evidence type="ECO:0000313" key="9">
    <source>
        <dbReference type="EMBL" id="UQS86079.1"/>
    </source>
</evidence>
<geneLocation type="plasmid" evidence="9 10">
    <name>p1unnamed</name>
</geneLocation>
<dbReference type="RefSeq" id="WP_260115886.1">
    <property type="nucleotide sequence ID" value="NZ_CP093360.1"/>
</dbReference>
<sequence length="282" mass="31695">MDIAKNTQVTSKSKINVSSILQYGGLIILALIVMGPFLFGLWTSFLPTNSIAKGSLSGSLTIDNYVAAIKTTPVLGYLFNSFVVSILRTIGEVFFCSLAAYAFVFLKFKGRNVIFYLFLATMMLPFEAEVIPNFMTVKSMNLLNTYSVMVIPFLTSAFGTFMLRQAFLQMPKDLKEESDIEGLSHFQYYWHVALPYSKITLLTLAAYSFLSSWNEYLWPTLTTFSDKYRTVQAGLRQMQSTETFNNWGMIMASAIIVVIPTLVILFIGQHFFKSGLNDGSVK</sequence>
<proteinExistence type="inferred from homology"/>
<protein>
    <submittedName>
        <fullName evidence="9">Carbohydrate ABC transporter permease</fullName>
    </submittedName>
</protein>
<keyword evidence="4 7" id="KW-0812">Transmembrane</keyword>
<evidence type="ECO:0000256" key="3">
    <source>
        <dbReference type="ARBA" id="ARBA00022475"/>
    </source>
</evidence>
<dbReference type="Proteomes" id="UP000831181">
    <property type="component" value="Plasmid p1unnamed"/>
</dbReference>
<dbReference type="Pfam" id="PF00528">
    <property type="entry name" value="BPD_transp_1"/>
    <property type="match status" value="1"/>
</dbReference>